<evidence type="ECO:0000256" key="11">
    <source>
        <dbReference type="ARBA" id="ARBA00023136"/>
    </source>
</evidence>
<comment type="cofactor">
    <cofactor evidence="15">
        <name>Mg(2+)</name>
        <dbReference type="ChEBI" id="CHEBI:18420"/>
    </cofactor>
</comment>
<feature type="compositionally biased region" description="Basic and acidic residues" evidence="17">
    <location>
        <begin position="31"/>
        <end position="43"/>
    </location>
</feature>
<evidence type="ECO:0000256" key="10">
    <source>
        <dbReference type="ARBA" id="ARBA00022989"/>
    </source>
</evidence>
<evidence type="ECO:0000256" key="7">
    <source>
        <dbReference type="ARBA" id="ARBA00022840"/>
    </source>
</evidence>
<comment type="subcellular location">
    <subcellularLocation>
        <location evidence="1 16">Membrane</location>
        <topology evidence="1 16">Multi-pass membrane protein</topology>
    </subcellularLocation>
</comment>
<feature type="transmembrane region" description="Helical" evidence="16">
    <location>
        <begin position="1049"/>
        <end position="1068"/>
    </location>
</feature>
<dbReference type="EMBL" id="CASHTH010003124">
    <property type="protein sequence ID" value="CAI8040657.1"/>
    <property type="molecule type" value="Genomic_DNA"/>
</dbReference>
<feature type="binding site" evidence="14">
    <location>
        <position position="770"/>
    </location>
    <ligand>
        <name>ATP</name>
        <dbReference type="ChEBI" id="CHEBI:30616"/>
    </ligand>
</feature>
<dbReference type="InterPro" id="IPR036412">
    <property type="entry name" value="HAD-like_sf"/>
</dbReference>
<evidence type="ECO:0000256" key="14">
    <source>
        <dbReference type="PIRSR" id="PIRSR606539-2"/>
    </source>
</evidence>
<dbReference type="InterPro" id="IPR023299">
    <property type="entry name" value="ATPase_P-typ_cyto_dom_N"/>
</dbReference>
<gene>
    <name evidence="20" type="ORF">GBAR_LOCUS22632</name>
</gene>
<keyword evidence="5 15" id="KW-0479">Metal-binding</keyword>
<feature type="region of interest" description="Disordered" evidence="17">
    <location>
        <begin position="486"/>
        <end position="510"/>
    </location>
</feature>
<evidence type="ECO:0000256" key="1">
    <source>
        <dbReference type="ARBA" id="ARBA00004141"/>
    </source>
</evidence>
<dbReference type="FunFam" id="3.40.50.1000:FF:000001">
    <property type="entry name" value="Phospholipid-transporting ATPase IC"/>
    <property type="match status" value="1"/>
</dbReference>
<evidence type="ECO:0000256" key="5">
    <source>
        <dbReference type="ARBA" id="ARBA00022723"/>
    </source>
</evidence>
<feature type="binding site" evidence="15">
    <location>
        <position position="459"/>
    </location>
    <ligand>
        <name>Mg(2+)</name>
        <dbReference type="ChEBI" id="CHEBI:18420"/>
    </ligand>
</feature>
<feature type="domain" description="P-type ATPase N-terminal" evidence="18">
    <location>
        <begin position="74"/>
        <end position="139"/>
    </location>
</feature>
<evidence type="ECO:0000256" key="8">
    <source>
        <dbReference type="ARBA" id="ARBA00022842"/>
    </source>
</evidence>
<feature type="region of interest" description="Disordered" evidence="17">
    <location>
        <begin position="1"/>
        <end position="43"/>
    </location>
</feature>
<feature type="active site" description="4-aspartylphosphate intermediate" evidence="13">
    <location>
        <position position="457"/>
    </location>
</feature>
<dbReference type="Pfam" id="PF13246">
    <property type="entry name" value="Cation_ATPase"/>
    <property type="match status" value="1"/>
</dbReference>
<evidence type="ECO:0000256" key="6">
    <source>
        <dbReference type="ARBA" id="ARBA00022741"/>
    </source>
</evidence>
<feature type="transmembrane region" description="Helical" evidence="16">
    <location>
        <begin position="1114"/>
        <end position="1136"/>
    </location>
</feature>
<dbReference type="GO" id="GO:0045332">
    <property type="term" value="P:phospholipid translocation"/>
    <property type="evidence" value="ECO:0007669"/>
    <property type="project" value="TreeGrafter"/>
</dbReference>
<dbReference type="InterPro" id="IPR006539">
    <property type="entry name" value="P-type_ATPase_IV"/>
</dbReference>
<feature type="binding site" evidence="15">
    <location>
        <position position="901"/>
    </location>
    <ligand>
        <name>Mg(2+)</name>
        <dbReference type="ChEBI" id="CHEBI:18420"/>
    </ligand>
</feature>
<feature type="binding site" evidence="14">
    <location>
        <position position="656"/>
    </location>
    <ligand>
        <name>ATP</name>
        <dbReference type="ChEBI" id="CHEBI:30616"/>
    </ligand>
</feature>
<feature type="domain" description="P-type ATPase C-terminal" evidence="19">
    <location>
        <begin position="927"/>
        <end position="1181"/>
    </location>
</feature>
<dbReference type="Proteomes" id="UP001174909">
    <property type="component" value="Unassembled WGS sequence"/>
</dbReference>
<dbReference type="GO" id="GO:0016887">
    <property type="term" value="F:ATP hydrolysis activity"/>
    <property type="evidence" value="ECO:0007669"/>
    <property type="project" value="InterPro"/>
</dbReference>
<dbReference type="InterPro" id="IPR018303">
    <property type="entry name" value="ATPase_P-typ_P_site"/>
</dbReference>
<dbReference type="CDD" id="cd02073">
    <property type="entry name" value="P-type_ATPase_APLT_Dnf-like"/>
    <property type="match status" value="1"/>
</dbReference>
<keyword evidence="21" id="KW-1185">Reference proteome</keyword>
<evidence type="ECO:0000259" key="19">
    <source>
        <dbReference type="Pfam" id="PF16212"/>
    </source>
</evidence>
<sequence>MADHAGDEDRSSDGLVSGEAAAADVDQEDRDTDKEEDAVPEKLADDDELKEKWYRRAFFTVFPKLRRVEERRQVYSNDRARNKAFKYANNIVITSKYNIITFVPLNLFEQFLRVANTYFLILLIIQLIPGVSSVPFYSTLVPLIGVLAVTAVKDAYDDVKRHYSDWRINNRAAYRVLSNGAHEKMKQHLRWKNVQVGDVLRLQNNDFITADMMVLSSSEPNSLVYIETAELDGETNLKVRQPIPETSHLQSDEEKLTAFDGLIECEPPNNRLHKFVGTLHWNDKDYALDNDKIILRGCRLRNTKWMYGVVVYAGHDTKLVQNSGSTKFKRTHLDRTMNTLVFFILATLGTLLTICWIGSIVFESVYGVDFTVYVPYYNSLQDTPAEVSFLQILSNTVVLNTLVPISLYVSVEIIRLGLSLLINWDEKMYYEVNGIPAQARTTTLNEELGQIEYIFSDKTGTLTQNIMSFLKCTIHGVKHGETTMEEPPMEQEVTTGKISRGPSPAPDTEAAMLGPEEKKEFIKELFKWNPHADLTDFNFVDDKFVEMCRNRDPDVEDFFRVLSLCHTVLPQEENGVLVYNAQSPDEAALVSAARNFGYVFVARSPFAITLKRLCKGSTDEWIDEEFEVLNILDFNNERKRMSVIVKHEDKITLYCKGADSIVFARLDETSKDAMQTTLKHLSHYAREGLRTLVVAQKHLTREEYSQWATQHHAASIVQVNRDEELDKVYNEIEQNMTLVGATAIEDKLQDGVPEAIANLAKANIKIWVLTGDKQETAINIGYSSKLLVEDMRVFIINAEDKGAVKKQLTDAKDEIVNCEEGKAVEEQWTDTELRLGPPGPPFGIVINGSSLRHALKMEDILLETASRCQAVICCRVTPLQKKKVVDLVKKRKKAVTLAIGDGANDVGMIKAAHIGVGISGLEGQQAVLSSDYSFGQFRYLERLLLVHGHWSYHRMVTFLRYFFYKNFAFTFSQFFFAWFCGFTAQTLYDPTYIAIYNVVYTALPILSLSILDQDVDEDNCYRFPELYIAGQQNKRFNIWIFLRSLMKGVYVAVVFFFILMGMTLTNFFPEGYEWDYQSFGLAASGALTITVNLQIALDTFYWNPIQHVFVWGSILAWFLVLPITSSPALYVAGIGVFRFDFLGVFYEVLQTATFWFYWPLATIIALGPTITFRTLLVDLRPTLVDDVRLKMKKEGRRVFRRALLKSKLPRISFSLAGVKERTGYAFSHQRGFGKLILSGRMFAGASEEQVRRERERRVSTIVHFPEHETVDADPSVVHLTVHVQPANTIREVEESTADPQSMPASKSTTTPTVLDSQLQEPEIHSDNNEQRSKELLQTVSATADADNDERVESTM</sequence>
<dbReference type="FunFam" id="3.40.50.1000:FF:000014">
    <property type="entry name" value="Phospholipid-transporting ATPase"/>
    <property type="match status" value="1"/>
</dbReference>
<feature type="binding site" evidence="14">
    <location>
        <position position="772"/>
    </location>
    <ligand>
        <name>ATP</name>
        <dbReference type="ChEBI" id="CHEBI:30616"/>
    </ligand>
</feature>
<dbReference type="PANTHER" id="PTHR24092">
    <property type="entry name" value="PROBABLE PHOSPHOLIPID-TRANSPORTING ATPASE"/>
    <property type="match status" value="1"/>
</dbReference>
<feature type="binding site" evidence="14">
    <location>
        <position position="586"/>
    </location>
    <ligand>
        <name>ATP</name>
        <dbReference type="ChEBI" id="CHEBI:30616"/>
    </ligand>
</feature>
<feature type="transmembrane region" description="Helical" evidence="16">
    <location>
        <begin position="134"/>
        <end position="152"/>
    </location>
</feature>
<keyword evidence="6 14" id="KW-0547">Nucleotide-binding</keyword>
<dbReference type="EC" id="7.6.2.1" evidence="16"/>
<evidence type="ECO:0000256" key="3">
    <source>
        <dbReference type="ARBA" id="ARBA00022553"/>
    </source>
</evidence>
<dbReference type="InterPro" id="IPR044492">
    <property type="entry name" value="P_typ_ATPase_HD_dom"/>
</dbReference>
<accession>A0AA35T4D4</accession>
<feature type="binding site" evidence="14">
    <location>
        <position position="457"/>
    </location>
    <ligand>
        <name>ATP</name>
        <dbReference type="ChEBI" id="CHEBI:30616"/>
    </ligand>
</feature>
<organism evidence="20 21">
    <name type="scientific">Geodia barretti</name>
    <name type="common">Barrett's horny sponge</name>
    <dbReference type="NCBI Taxonomy" id="519541"/>
    <lineage>
        <taxon>Eukaryota</taxon>
        <taxon>Metazoa</taxon>
        <taxon>Porifera</taxon>
        <taxon>Demospongiae</taxon>
        <taxon>Heteroscleromorpha</taxon>
        <taxon>Tetractinellida</taxon>
        <taxon>Astrophorina</taxon>
        <taxon>Geodiidae</taxon>
        <taxon>Geodia</taxon>
    </lineage>
</organism>
<keyword evidence="9 16" id="KW-1278">Translocase</keyword>
<feature type="binding site" evidence="15">
    <location>
        <position position="457"/>
    </location>
    <ligand>
        <name>Mg(2+)</name>
        <dbReference type="ChEBI" id="CHEBI:18420"/>
    </ligand>
</feature>
<dbReference type="GO" id="GO:0005802">
    <property type="term" value="C:trans-Golgi network"/>
    <property type="evidence" value="ECO:0007669"/>
    <property type="project" value="TreeGrafter"/>
</dbReference>
<feature type="binding site" evidence="14">
    <location>
        <position position="634"/>
    </location>
    <ligand>
        <name>ATP</name>
        <dbReference type="ChEBI" id="CHEBI:30616"/>
    </ligand>
</feature>
<dbReference type="GO" id="GO:0005886">
    <property type="term" value="C:plasma membrane"/>
    <property type="evidence" value="ECO:0007669"/>
    <property type="project" value="TreeGrafter"/>
</dbReference>
<keyword evidence="7 14" id="KW-0067">ATP-binding</keyword>
<dbReference type="InterPro" id="IPR008250">
    <property type="entry name" value="ATPase_P-typ_transduc_dom_A_sf"/>
</dbReference>
<dbReference type="SFLD" id="SFLDF00027">
    <property type="entry name" value="p-type_atpase"/>
    <property type="match status" value="1"/>
</dbReference>
<keyword evidence="3" id="KW-0597">Phosphoprotein</keyword>
<dbReference type="FunFam" id="3.40.1110.10:FF:000087">
    <property type="entry name" value="Phospholipid-transporting ATPase"/>
    <property type="match status" value="1"/>
</dbReference>
<feature type="transmembrane region" description="Helical" evidence="16">
    <location>
        <begin position="339"/>
        <end position="362"/>
    </location>
</feature>
<dbReference type="Gene3D" id="3.40.50.1000">
    <property type="entry name" value="HAD superfamily/HAD-like"/>
    <property type="match status" value="1"/>
</dbReference>
<dbReference type="PROSITE" id="PS00154">
    <property type="entry name" value="ATPASE_E1_E2"/>
    <property type="match status" value="1"/>
</dbReference>
<feature type="transmembrane region" description="Helical" evidence="16">
    <location>
        <begin position="1156"/>
        <end position="1176"/>
    </location>
</feature>
<feature type="compositionally biased region" description="Basic and acidic residues" evidence="17">
    <location>
        <begin position="1321"/>
        <end position="1334"/>
    </location>
</feature>
<feature type="transmembrane region" description="Helical" evidence="16">
    <location>
        <begin position="962"/>
        <end position="984"/>
    </location>
</feature>
<evidence type="ECO:0000256" key="9">
    <source>
        <dbReference type="ARBA" id="ARBA00022967"/>
    </source>
</evidence>
<comment type="caution">
    <text evidence="20">The sequence shown here is derived from an EMBL/GenBank/DDBJ whole genome shotgun (WGS) entry which is preliminary data.</text>
</comment>
<dbReference type="GO" id="GO:0007030">
    <property type="term" value="P:Golgi organization"/>
    <property type="evidence" value="ECO:0007669"/>
    <property type="project" value="TreeGrafter"/>
</dbReference>
<keyword evidence="4 16" id="KW-0812">Transmembrane</keyword>
<comment type="catalytic activity">
    <reaction evidence="12 16">
        <text>ATP + H2O + phospholipidSide 1 = ADP + phosphate + phospholipidSide 2.</text>
        <dbReference type="EC" id="7.6.2.1"/>
    </reaction>
</comment>
<keyword evidence="10 16" id="KW-1133">Transmembrane helix</keyword>
<evidence type="ECO:0000313" key="20">
    <source>
        <dbReference type="EMBL" id="CAI8040657.1"/>
    </source>
</evidence>
<keyword evidence="11 16" id="KW-0472">Membrane</keyword>
<protein>
    <recommendedName>
        <fullName evidence="16">Phospholipid-transporting ATPase</fullName>
        <ecNumber evidence="16">7.6.2.1</ecNumber>
    </recommendedName>
</protein>
<dbReference type="InterPro" id="IPR032630">
    <property type="entry name" value="P_typ_ATPase_c"/>
</dbReference>
<dbReference type="InterPro" id="IPR023214">
    <property type="entry name" value="HAD_sf"/>
</dbReference>
<reference evidence="20" key="1">
    <citation type="submission" date="2023-03" db="EMBL/GenBank/DDBJ databases">
        <authorList>
            <person name="Steffen K."/>
            <person name="Cardenas P."/>
        </authorList>
    </citation>
    <scope>NUCLEOTIDE SEQUENCE</scope>
</reference>
<name>A0AA35T4D4_GEOBA</name>
<dbReference type="Pfam" id="PF16209">
    <property type="entry name" value="PhoLip_ATPase_N"/>
    <property type="match status" value="1"/>
</dbReference>
<evidence type="ECO:0000259" key="18">
    <source>
        <dbReference type="Pfam" id="PF16209"/>
    </source>
</evidence>
<evidence type="ECO:0000256" key="4">
    <source>
        <dbReference type="ARBA" id="ARBA00022692"/>
    </source>
</evidence>
<feature type="transmembrane region" description="Helical" evidence="16">
    <location>
        <begin position="990"/>
        <end position="1011"/>
    </location>
</feature>
<feature type="region of interest" description="Disordered" evidence="17">
    <location>
        <begin position="1285"/>
        <end position="1355"/>
    </location>
</feature>
<dbReference type="PANTHER" id="PTHR24092:SF190">
    <property type="entry name" value="PHOSPHOLIPID-TRANSPORTING ATPASE"/>
    <property type="match status" value="1"/>
</dbReference>
<dbReference type="SUPFAM" id="SSF81665">
    <property type="entry name" value="Calcium ATPase, transmembrane domain M"/>
    <property type="match status" value="1"/>
</dbReference>
<feature type="binding site" evidence="14">
    <location>
        <position position="881"/>
    </location>
    <ligand>
        <name>ATP</name>
        <dbReference type="ChEBI" id="CHEBI:30616"/>
    </ligand>
</feature>
<keyword evidence="8 15" id="KW-0460">Magnesium</keyword>
<dbReference type="NCBIfam" id="TIGR01494">
    <property type="entry name" value="ATPase_P-type"/>
    <property type="match status" value="1"/>
</dbReference>
<evidence type="ECO:0000256" key="16">
    <source>
        <dbReference type="RuleBase" id="RU362033"/>
    </source>
</evidence>
<dbReference type="PRINTS" id="PR00119">
    <property type="entry name" value="CATATPASE"/>
</dbReference>
<dbReference type="Gene3D" id="2.70.150.10">
    <property type="entry name" value="Calcium-transporting ATPase, cytoplasmic transduction domain A"/>
    <property type="match status" value="1"/>
</dbReference>
<feature type="binding site" evidence="14">
    <location>
        <position position="904"/>
    </location>
    <ligand>
        <name>ATP</name>
        <dbReference type="ChEBI" id="CHEBI:30616"/>
    </ligand>
</feature>
<evidence type="ECO:0000313" key="21">
    <source>
        <dbReference type="Proteomes" id="UP001174909"/>
    </source>
</evidence>
<feature type="transmembrane region" description="Helical" evidence="16">
    <location>
        <begin position="397"/>
        <end position="418"/>
    </location>
</feature>
<dbReference type="SFLD" id="SFLDG00002">
    <property type="entry name" value="C1.7:_P-type_atpase_like"/>
    <property type="match status" value="1"/>
</dbReference>
<evidence type="ECO:0000256" key="17">
    <source>
        <dbReference type="SAM" id="MobiDB-lite"/>
    </source>
</evidence>
<evidence type="ECO:0000256" key="2">
    <source>
        <dbReference type="ARBA" id="ARBA00008109"/>
    </source>
</evidence>
<dbReference type="InterPro" id="IPR001757">
    <property type="entry name" value="P_typ_ATPase"/>
</dbReference>
<dbReference type="SUPFAM" id="SSF56784">
    <property type="entry name" value="HAD-like"/>
    <property type="match status" value="1"/>
</dbReference>
<feature type="binding site" evidence="14">
    <location>
        <position position="458"/>
    </location>
    <ligand>
        <name>ATP</name>
        <dbReference type="ChEBI" id="CHEBI:30616"/>
    </ligand>
</feature>
<dbReference type="InterPro" id="IPR032631">
    <property type="entry name" value="P-type_ATPase_N"/>
</dbReference>
<evidence type="ECO:0000256" key="13">
    <source>
        <dbReference type="PIRSR" id="PIRSR606539-1"/>
    </source>
</evidence>
<feature type="binding site" evidence="14">
    <location>
        <position position="771"/>
    </location>
    <ligand>
        <name>ATP</name>
        <dbReference type="ChEBI" id="CHEBI:30616"/>
    </ligand>
</feature>
<feature type="compositionally biased region" description="Basic and acidic residues" evidence="17">
    <location>
        <begin position="1"/>
        <end position="12"/>
    </location>
</feature>
<evidence type="ECO:0000256" key="15">
    <source>
        <dbReference type="PIRSR" id="PIRSR606539-3"/>
    </source>
</evidence>
<dbReference type="SUPFAM" id="SSF81653">
    <property type="entry name" value="Calcium ATPase, transduction domain A"/>
    <property type="match status" value="1"/>
</dbReference>
<dbReference type="GO" id="GO:0005524">
    <property type="term" value="F:ATP binding"/>
    <property type="evidence" value="ECO:0007669"/>
    <property type="project" value="UniProtKB-UniRule"/>
</dbReference>
<evidence type="ECO:0000256" key="12">
    <source>
        <dbReference type="ARBA" id="ARBA00034036"/>
    </source>
</evidence>
<feature type="binding site" evidence="14">
    <location>
        <position position="875"/>
    </location>
    <ligand>
        <name>ATP</name>
        <dbReference type="ChEBI" id="CHEBI:30616"/>
    </ligand>
</feature>
<proteinExistence type="inferred from homology"/>
<dbReference type="NCBIfam" id="TIGR01652">
    <property type="entry name" value="ATPase-Plipid"/>
    <property type="match status" value="1"/>
</dbReference>
<feature type="binding site" evidence="14">
    <location>
        <position position="690"/>
    </location>
    <ligand>
        <name>ATP</name>
        <dbReference type="ChEBI" id="CHEBI:30616"/>
    </ligand>
</feature>
<feature type="binding site" evidence="14">
    <location>
        <position position="459"/>
    </location>
    <ligand>
        <name>ATP</name>
        <dbReference type="ChEBI" id="CHEBI:30616"/>
    </ligand>
</feature>
<feature type="binding site" evidence="14">
    <location>
        <position position="905"/>
    </location>
    <ligand>
        <name>ATP</name>
        <dbReference type="ChEBI" id="CHEBI:30616"/>
    </ligand>
</feature>
<dbReference type="GO" id="GO:0000287">
    <property type="term" value="F:magnesium ion binding"/>
    <property type="evidence" value="ECO:0007669"/>
    <property type="project" value="UniProtKB-UniRule"/>
</dbReference>
<feature type="compositionally biased region" description="Polar residues" evidence="17">
    <location>
        <begin position="1297"/>
        <end position="1319"/>
    </location>
</feature>
<dbReference type="InterPro" id="IPR023298">
    <property type="entry name" value="ATPase_P-typ_TM_dom_sf"/>
</dbReference>
<dbReference type="FunFam" id="2.70.150.10:FF:000054">
    <property type="entry name" value="Phospholipid-transporting ATPase"/>
    <property type="match status" value="1"/>
</dbReference>
<dbReference type="GO" id="GO:0140326">
    <property type="term" value="F:ATPase-coupled intramembrane lipid transporter activity"/>
    <property type="evidence" value="ECO:0007669"/>
    <property type="project" value="UniProtKB-EC"/>
</dbReference>
<dbReference type="SFLD" id="SFLDS00003">
    <property type="entry name" value="Haloacid_Dehalogenase"/>
    <property type="match status" value="1"/>
</dbReference>
<feature type="transmembrane region" description="Helical" evidence="16">
    <location>
        <begin position="1080"/>
        <end position="1102"/>
    </location>
</feature>
<feature type="binding site" evidence="15">
    <location>
        <position position="905"/>
    </location>
    <ligand>
        <name>Mg(2+)</name>
        <dbReference type="ChEBI" id="CHEBI:18420"/>
    </ligand>
</feature>
<dbReference type="SUPFAM" id="SSF81660">
    <property type="entry name" value="Metal cation-transporting ATPase, ATP-binding domain N"/>
    <property type="match status" value="1"/>
</dbReference>
<dbReference type="Gene3D" id="3.40.1110.10">
    <property type="entry name" value="Calcium-transporting ATPase, cytoplasmic domain N"/>
    <property type="match status" value="1"/>
</dbReference>
<dbReference type="Pfam" id="PF16212">
    <property type="entry name" value="PhoLip_ATPase_C"/>
    <property type="match status" value="1"/>
</dbReference>
<comment type="similarity">
    <text evidence="2 16">Belongs to the cation transport ATPase (P-type) (TC 3.A.3) family. Type IV subfamily.</text>
</comment>